<keyword evidence="4" id="KW-1185">Reference proteome</keyword>
<comment type="caution">
    <text evidence="3">The sequence shown here is derived from an EMBL/GenBank/DDBJ whole genome shotgun (WGS) entry which is preliminary data.</text>
</comment>
<feature type="region of interest" description="Disordered" evidence="1">
    <location>
        <begin position="1"/>
        <end position="25"/>
    </location>
</feature>
<evidence type="ECO:0008006" key="5">
    <source>
        <dbReference type="Google" id="ProtNLM"/>
    </source>
</evidence>
<dbReference type="EMBL" id="JAYGHY010000003">
    <property type="protein sequence ID" value="MEA5441251.1"/>
    <property type="molecule type" value="Genomic_DNA"/>
</dbReference>
<evidence type="ECO:0000256" key="2">
    <source>
        <dbReference type="SAM" id="Phobius"/>
    </source>
</evidence>
<feature type="compositionally biased region" description="Basic residues" evidence="1">
    <location>
        <begin position="13"/>
        <end position="23"/>
    </location>
</feature>
<reference evidence="3 4" key="1">
    <citation type="submission" date="2023-12" db="EMBL/GenBank/DDBJ databases">
        <title>Baltic Sea Cyanobacteria.</title>
        <authorList>
            <person name="Delbaje E."/>
            <person name="Fewer D.P."/>
            <person name="Shishido T.K."/>
        </authorList>
    </citation>
    <scope>NUCLEOTIDE SEQUENCE [LARGE SCALE GENOMIC DNA]</scope>
    <source>
        <strain evidence="3 4">UHCC 0281</strain>
    </source>
</reference>
<dbReference type="RefSeq" id="WP_323355401.1">
    <property type="nucleotide sequence ID" value="NZ_JAYGHY010000003.1"/>
</dbReference>
<keyword evidence="2" id="KW-0472">Membrane</keyword>
<sequence>MPEQSGPAGADRKRQRQRVRRSAPRTIQATPLQRFWANRRARFGSVALAGLAMVAWFFAPAWQKTRGPGSRPTRDTIAEPKANKRQGTQVITAFIEDPWRSQSALLLWRERPGALLVLQGNAEYQAITYNHLRNRRLWPQDTSNLLRLLPGCDTVGQVTALARILETRPGPGQLTFVTAGTHMARTLAIARIVYAGTGWQVTGSDAETGDLRPESQLRLWRDQLRASLWRLTGWDGRLDGNECL</sequence>
<feature type="compositionally biased region" description="Basic and acidic residues" evidence="1">
    <location>
        <begin position="72"/>
        <end position="82"/>
    </location>
</feature>
<proteinExistence type="predicted"/>
<evidence type="ECO:0000313" key="3">
    <source>
        <dbReference type="EMBL" id="MEA5441251.1"/>
    </source>
</evidence>
<gene>
    <name evidence="3" type="ORF">VB739_01635</name>
</gene>
<organism evidence="3 4">
    <name type="scientific">Cyanobium gracile UHCC 0281</name>
    <dbReference type="NCBI Taxonomy" id="3110309"/>
    <lineage>
        <taxon>Bacteria</taxon>
        <taxon>Bacillati</taxon>
        <taxon>Cyanobacteriota</taxon>
        <taxon>Cyanophyceae</taxon>
        <taxon>Synechococcales</taxon>
        <taxon>Prochlorococcaceae</taxon>
        <taxon>Cyanobium</taxon>
    </lineage>
</organism>
<dbReference type="Proteomes" id="UP001302329">
    <property type="component" value="Unassembled WGS sequence"/>
</dbReference>
<keyword evidence="2" id="KW-0812">Transmembrane</keyword>
<accession>A0ABU5SS14</accession>
<feature type="transmembrane region" description="Helical" evidence="2">
    <location>
        <begin position="43"/>
        <end position="62"/>
    </location>
</feature>
<protein>
    <recommendedName>
        <fullName evidence="5">DUF218 domain-containing protein</fullName>
    </recommendedName>
</protein>
<feature type="region of interest" description="Disordered" evidence="1">
    <location>
        <begin position="64"/>
        <end position="83"/>
    </location>
</feature>
<evidence type="ECO:0000256" key="1">
    <source>
        <dbReference type="SAM" id="MobiDB-lite"/>
    </source>
</evidence>
<name>A0ABU5SS14_9CYAN</name>
<evidence type="ECO:0000313" key="4">
    <source>
        <dbReference type="Proteomes" id="UP001302329"/>
    </source>
</evidence>
<keyword evidence="2" id="KW-1133">Transmembrane helix</keyword>